<dbReference type="EMBL" id="KI684044">
    <property type="protein sequence ID" value="ETK96573.1"/>
    <property type="molecule type" value="Genomic_DNA"/>
</dbReference>
<dbReference type="AlphaFoldDB" id="W2HMV4"/>
<evidence type="ECO:0000313" key="1">
    <source>
        <dbReference type="EMBL" id="ETK96573.1"/>
    </source>
</evidence>
<dbReference type="VEuPathDB" id="FungiDB:PPTG_00676"/>
<sequence>MHFKEASEMSCLEDGSTNVNFSSGFSPSATLPGSTIQCSSYDDILDGIHGLNALGQEVWFDYMRKLASRLRTFVCKNKSADPSNTPTHVRANPHVPLSTSPPRGRWLWSMSRLKLTRMKAGEGVTAEASKIKTEHQLSPVPFVG</sequence>
<accession>W2HMV4</accession>
<gene>
    <name evidence="1" type="ORF">L915_00748</name>
</gene>
<name>W2HMV4_PHYNI</name>
<protein>
    <submittedName>
        <fullName evidence="1">Uncharacterized protein</fullName>
    </submittedName>
</protein>
<proteinExistence type="predicted"/>
<organism evidence="1">
    <name type="scientific">Phytophthora nicotianae</name>
    <name type="common">Potato buckeye rot agent</name>
    <name type="synonym">Phytophthora parasitica</name>
    <dbReference type="NCBI Taxonomy" id="4792"/>
    <lineage>
        <taxon>Eukaryota</taxon>
        <taxon>Sar</taxon>
        <taxon>Stramenopiles</taxon>
        <taxon>Oomycota</taxon>
        <taxon>Peronosporomycetes</taxon>
        <taxon>Peronosporales</taxon>
        <taxon>Peronosporaceae</taxon>
        <taxon>Phytophthora</taxon>
    </lineage>
</organism>
<reference evidence="1" key="1">
    <citation type="submission" date="2013-11" db="EMBL/GenBank/DDBJ databases">
        <title>The Genome Sequence of Phytophthora parasitica CJ02B3.</title>
        <authorList>
            <consortium name="The Broad Institute Genomics Platform"/>
            <person name="Russ C."/>
            <person name="Tyler B."/>
            <person name="Panabieres F."/>
            <person name="Shan W."/>
            <person name="Tripathy S."/>
            <person name="Grunwald N."/>
            <person name="Machado M."/>
            <person name="Johnson C.S."/>
            <person name="Arredondo F."/>
            <person name="Hong C."/>
            <person name="Coffey M."/>
            <person name="Young S.K."/>
            <person name="Zeng Q."/>
            <person name="Gargeya S."/>
            <person name="Fitzgerald M."/>
            <person name="Abouelleil A."/>
            <person name="Alvarado L."/>
            <person name="Chapman S.B."/>
            <person name="Gainer-Dewar J."/>
            <person name="Goldberg J."/>
            <person name="Griggs A."/>
            <person name="Gujja S."/>
            <person name="Hansen M."/>
            <person name="Howarth C."/>
            <person name="Imamovic A."/>
            <person name="Ireland A."/>
            <person name="Larimer J."/>
            <person name="McCowan C."/>
            <person name="Murphy C."/>
            <person name="Pearson M."/>
            <person name="Poon T.W."/>
            <person name="Priest M."/>
            <person name="Roberts A."/>
            <person name="Saif S."/>
            <person name="Shea T."/>
            <person name="Sykes S."/>
            <person name="Wortman J."/>
            <person name="Nusbaum C."/>
            <person name="Birren B."/>
        </authorList>
    </citation>
    <scope>NUCLEOTIDE SEQUENCE [LARGE SCALE GENOMIC DNA]</scope>
    <source>
        <strain evidence="1">CJ02B3</strain>
    </source>
</reference>
<dbReference type="Proteomes" id="UP000053236">
    <property type="component" value="Unassembled WGS sequence"/>
</dbReference>